<evidence type="ECO:0000313" key="2">
    <source>
        <dbReference type="Proteomes" id="UP000810292"/>
    </source>
</evidence>
<sequence>MRIGDFEFRRIDKSTSSAVGYFGTDDTVMIPASESGRSVTAISSGFIRKGSKARKIVIPKTVNEIEDGAFSNGKNIESVEVEKGNKSYKAEDGVLYDSSFYSIIFYPPKKMDEEYIAEYRIGKAAASAFPFPAAIKRFGVTERMEEFGVLPSSLPSLEEFVFTGDDSKKGAHVEDGALYRGKSLLAYPWKREGASYMIENGTEKIECGELPPSLKKIFVPKSVESGLERILGNAEYVDVDKSNRAYRSIDGVLFSWNGDILRYPGKKKGEIYVTPLGMKKIAREAFASSALKTLVINGGCTEIAEDAFLDSSLSYLVIPDSVTAISVHAFHGAASLKEIHVQKGSIAEIFLRGEGLGHLLKVSERLF</sequence>
<dbReference type="InterPro" id="IPR026906">
    <property type="entry name" value="LRR_5"/>
</dbReference>
<dbReference type="AlphaFoldDB" id="A0A9D9IBU9"/>
<dbReference type="Pfam" id="PF13306">
    <property type="entry name" value="LRR_5"/>
    <property type="match status" value="2"/>
</dbReference>
<comment type="caution">
    <text evidence="1">The sequence shown here is derived from an EMBL/GenBank/DDBJ whole genome shotgun (WGS) entry which is preliminary data.</text>
</comment>
<dbReference type="EMBL" id="JADIMF010000064">
    <property type="protein sequence ID" value="MBO8468969.1"/>
    <property type="molecule type" value="Genomic_DNA"/>
</dbReference>
<evidence type="ECO:0000313" key="1">
    <source>
        <dbReference type="EMBL" id="MBO8468969.1"/>
    </source>
</evidence>
<dbReference type="Gene3D" id="3.80.10.10">
    <property type="entry name" value="Ribonuclease Inhibitor"/>
    <property type="match status" value="2"/>
</dbReference>
<dbReference type="Proteomes" id="UP000810292">
    <property type="component" value="Unassembled WGS sequence"/>
</dbReference>
<reference evidence="1" key="2">
    <citation type="journal article" date="2021" name="PeerJ">
        <title>Extensive microbial diversity within the chicken gut microbiome revealed by metagenomics and culture.</title>
        <authorList>
            <person name="Gilroy R."/>
            <person name="Ravi A."/>
            <person name="Getino M."/>
            <person name="Pursley I."/>
            <person name="Horton D.L."/>
            <person name="Alikhan N.F."/>
            <person name="Baker D."/>
            <person name="Gharbi K."/>
            <person name="Hall N."/>
            <person name="Watson M."/>
            <person name="Adriaenssens E.M."/>
            <person name="Foster-Nyarko E."/>
            <person name="Jarju S."/>
            <person name="Secka A."/>
            <person name="Antonio M."/>
            <person name="Oren A."/>
            <person name="Chaudhuri R.R."/>
            <person name="La Ragione R."/>
            <person name="Hildebrand F."/>
            <person name="Pallen M.J."/>
        </authorList>
    </citation>
    <scope>NUCLEOTIDE SEQUENCE</scope>
    <source>
        <strain evidence="1">14700</strain>
    </source>
</reference>
<dbReference type="InterPro" id="IPR032675">
    <property type="entry name" value="LRR_dom_sf"/>
</dbReference>
<accession>A0A9D9IBU9</accession>
<reference evidence="1" key="1">
    <citation type="submission" date="2020-10" db="EMBL/GenBank/DDBJ databases">
        <authorList>
            <person name="Gilroy R."/>
        </authorList>
    </citation>
    <scope>NUCLEOTIDE SEQUENCE</scope>
    <source>
        <strain evidence="1">14700</strain>
    </source>
</reference>
<gene>
    <name evidence="1" type="ORF">IAA72_04200</name>
</gene>
<organism evidence="1 2">
    <name type="scientific">Candidatus Ornithospirochaeta stercoravium</name>
    <dbReference type="NCBI Taxonomy" id="2840897"/>
    <lineage>
        <taxon>Bacteria</taxon>
        <taxon>Pseudomonadati</taxon>
        <taxon>Spirochaetota</taxon>
        <taxon>Spirochaetia</taxon>
        <taxon>Spirochaetales</taxon>
        <taxon>Spirochaetaceae</taxon>
        <taxon>Spirochaetaceae incertae sedis</taxon>
        <taxon>Candidatus Ornithospirochaeta</taxon>
    </lineage>
</organism>
<protein>
    <submittedName>
        <fullName evidence="1">Leucine-rich repeat protein</fullName>
    </submittedName>
</protein>
<proteinExistence type="predicted"/>
<name>A0A9D9IBU9_9SPIO</name>